<feature type="domain" description="Histidine kinase" evidence="14">
    <location>
        <begin position="662"/>
        <end position="879"/>
    </location>
</feature>
<dbReference type="Pfam" id="PF13493">
    <property type="entry name" value="DUF4118"/>
    <property type="match status" value="1"/>
</dbReference>
<dbReference type="SUPFAM" id="SSF55874">
    <property type="entry name" value="ATPase domain of HSP90 chaperone/DNA topoisomerase II/histidine kinase"/>
    <property type="match status" value="1"/>
</dbReference>
<dbReference type="InterPro" id="IPR052023">
    <property type="entry name" value="Histidine_kinase_KdpD"/>
</dbReference>
<accession>A0A4Q9WBY2</accession>
<dbReference type="PANTHER" id="PTHR45569:SF1">
    <property type="entry name" value="SENSOR PROTEIN KDPD"/>
    <property type="match status" value="1"/>
</dbReference>
<protein>
    <recommendedName>
        <fullName evidence="3">histidine kinase</fullName>
        <ecNumber evidence="3">2.7.13.3</ecNumber>
    </recommendedName>
</protein>
<dbReference type="PANTHER" id="PTHR45569">
    <property type="entry name" value="SENSOR PROTEIN KDPD"/>
    <property type="match status" value="1"/>
</dbReference>
<dbReference type="SUPFAM" id="SSF47384">
    <property type="entry name" value="Homodimeric domain of signal transducing histidine kinase"/>
    <property type="match status" value="1"/>
</dbReference>
<dbReference type="Pfam" id="PF00512">
    <property type="entry name" value="HisKA"/>
    <property type="match status" value="1"/>
</dbReference>
<dbReference type="Proteomes" id="UP000293637">
    <property type="component" value="Unassembled WGS sequence"/>
</dbReference>
<keyword evidence="6 13" id="KW-0812">Transmembrane</keyword>
<dbReference type="InterPro" id="IPR036097">
    <property type="entry name" value="HisK_dim/P_sf"/>
</dbReference>
<keyword evidence="5" id="KW-0808">Transferase</keyword>
<dbReference type="SMART" id="SM00387">
    <property type="entry name" value="HATPase_c"/>
    <property type="match status" value="1"/>
</dbReference>
<proteinExistence type="predicted"/>
<dbReference type="Gene3D" id="3.40.50.300">
    <property type="entry name" value="P-loop containing nucleotide triphosphate hydrolases"/>
    <property type="match status" value="1"/>
</dbReference>
<dbReference type="InterPro" id="IPR003661">
    <property type="entry name" value="HisK_dim/P_dom"/>
</dbReference>
<evidence type="ECO:0000256" key="4">
    <source>
        <dbReference type="ARBA" id="ARBA00022553"/>
    </source>
</evidence>
<dbReference type="Gene3D" id="3.30.450.40">
    <property type="match status" value="1"/>
</dbReference>
<dbReference type="Gene3D" id="1.10.287.130">
    <property type="match status" value="1"/>
</dbReference>
<evidence type="ECO:0000259" key="14">
    <source>
        <dbReference type="PROSITE" id="PS50109"/>
    </source>
</evidence>
<dbReference type="GO" id="GO:0005524">
    <property type="term" value="F:ATP binding"/>
    <property type="evidence" value="ECO:0007669"/>
    <property type="project" value="UniProtKB-KW"/>
</dbReference>
<comment type="catalytic activity">
    <reaction evidence="1">
        <text>ATP + protein L-histidine = ADP + protein N-phospho-L-histidine.</text>
        <dbReference type="EC" id="2.7.13.3"/>
    </reaction>
</comment>
<dbReference type="InterPro" id="IPR038318">
    <property type="entry name" value="KdpD_sf"/>
</dbReference>
<dbReference type="InterPro" id="IPR005467">
    <property type="entry name" value="His_kinase_dom"/>
</dbReference>
<feature type="transmembrane region" description="Helical" evidence="13">
    <location>
        <begin position="409"/>
        <end position="427"/>
    </location>
</feature>
<keyword evidence="8 15" id="KW-0418">Kinase</keyword>
<evidence type="ECO:0000256" key="5">
    <source>
        <dbReference type="ARBA" id="ARBA00022679"/>
    </source>
</evidence>
<reference evidence="15 16" key="1">
    <citation type="journal article" date="2019" name="Sci. Transl. Med.">
        <title>Quorum sensing between bacterial species on the skin protects against epidermal injury in atopic dermatitis.</title>
        <authorList>
            <person name="Williams M.R."/>
        </authorList>
    </citation>
    <scope>NUCLEOTIDE SEQUENCE [LARGE SCALE GENOMIC DNA]</scope>
    <source>
        <strain evidence="15 16">E7</strain>
    </source>
</reference>
<keyword evidence="10 13" id="KW-1133">Transmembrane helix</keyword>
<evidence type="ECO:0000256" key="12">
    <source>
        <dbReference type="ARBA" id="ARBA00023136"/>
    </source>
</evidence>
<evidence type="ECO:0000256" key="1">
    <source>
        <dbReference type="ARBA" id="ARBA00000085"/>
    </source>
</evidence>
<dbReference type="InterPro" id="IPR003852">
    <property type="entry name" value="Sig_transdc_His_kinase_KdpD_N"/>
</dbReference>
<dbReference type="CDD" id="cd00082">
    <property type="entry name" value="HisKA"/>
    <property type="match status" value="1"/>
</dbReference>
<keyword evidence="7" id="KW-0547">Nucleotide-binding</keyword>
<evidence type="ECO:0000256" key="2">
    <source>
        <dbReference type="ARBA" id="ARBA00004141"/>
    </source>
</evidence>
<dbReference type="GO" id="GO:0005737">
    <property type="term" value="C:cytoplasm"/>
    <property type="evidence" value="ECO:0007669"/>
    <property type="project" value="UniProtKB-ARBA"/>
</dbReference>
<dbReference type="GO" id="GO:0005886">
    <property type="term" value="C:plasma membrane"/>
    <property type="evidence" value="ECO:0007669"/>
    <property type="project" value="TreeGrafter"/>
</dbReference>
<dbReference type="FunFam" id="3.40.50.300:FF:000483">
    <property type="entry name" value="Sensor histidine kinase KdpD"/>
    <property type="match status" value="1"/>
</dbReference>
<dbReference type="Pfam" id="PF02702">
    <property type="entry name" value="KdpD"/>
    <property type="match status" value="1"/>
</dbReference>
<dbReference type="InterPro" id="IPR029016">
    <property type="entry name" value="GAF-like_dom_sf"/>
</dbReference>
<evidence type="ECO:0000256" key="13">
    <source>
        <dbReference type="SAM" id="Phobius"/>
    </source>
</evidence>
<keyword evidence="4" id="KW-0597">Phosphoprotein</keyword>
<dbReference type="GO" id="GO:0000155">
    <property type="term" value="F:phosphorelay sensor kinase activity"/>
    <property type="evidence" value="ECO:0007669"/>
    <property type="project" value="InterPro"/>
</dbReference>
<dbReference type="InterPro" id="IPR036890">
    <property type="entry name" value="HATPase_C_sf"/>
</dbReference>
<dbReference type="Gene3D" id="1.20.120.620">
    <property type="entry name" value="Backbone structure of the membrane domain of e. Coli histidine kinase receptor kdpd"/>
    <property type="match status" value="1"/>
</dbReference>
<organism evidence="15 16">
    <name type="scientific">Staphylococcus lugdunensis</name>
    <dbReference type="NCBI Taxonomy" id="28035"/>
    <lineage>
        <taxon>Bacteria</taxon>
        <taxon>Bacillati</taxon>
        <taxon>Bacillota</taxon>
        <taxon>Bacilli</taxon>
        <taxon>Bacillales</taxon>
        <taxon>Staphylococcaceae</taxon>
        <taxon>Staphylococcus</taxon>
    </lineage>
</organism>
<evidence type="ECO:0000256" key="6">
    <source>
        <dbReference type="ARBA" id="ARBA00022692"/>
    </source>
</evidence>
<evidence type="ECO:0000313" key="16">
    <source>
        <dbReference type="Proteomes" id="UP000293637"/>
    </source>
</evidence>
<dbReference type="RefSeq" id="WP_002491965.1">
    <property type="nucleotide sequence ID" value="NZ_CAXOPE010000001.1"/>
</dbReference>
<keyword evidence="11" id="KW-0902">Two-component regulatory system</keyword>
<sequence length="884" mass="102220">MESSYKKRGTLTIYLGYSPGVGKTYEMLSNGIDQYKEGVDVKIGYIEPHQRPETNALAKQLPEITTSSHKFGSHMFQFINVERIIEAQPDIVLIDELAHTNISKNRHLKRYMDIEEILSHGIDVWTTLNIQHIESLSGQIELMTGIQVTERVPDQFIMSADAFEVVDISPNMLIQRLKAGKVYKKERLETAFSNFFSYENLTRLRELALRTVADIMSQKEQQCNTKHTDITPHIAVAVSGSIYNERVIREARRSAYKEHAKFTAIYIDTFETPSESKIQDHYVHKNLMLAKSLGAEIKVLYAQDVAKALTDWCDSAFVTKLVLGQSENPKWKHYFKKSLIEEINHAPHYFKLEIVPIYYINSNKQERTQSMNKPSYQIALSVDIMKMLIIQTFCVLLGMWIYTIDKNESSAIILLLFFIGIILLSIWTQSYLIGFFTSILNVFIFNYFFTVPRFTLEMYRFEYPITFVISIFASIFTSAILKNLKYQHSLTERQLYRTDIMLQFNQSIKESYSIMKLLNIAGEQIHQLLHQNVTVFLVESKKVVKSSSFGHPSFKNTKNMEDVEDAETLAWVIENEHRAGRLTDTFPGSKYLCIPIGSNPVKGIVSIQFDDKDYIDMYDNSILDSMLNDLMLAIENVYLLKQTRQSMLTAEREATRSNFLHSISHDIRTPLTSIIGNLDVLKFHSKSLDNAEKLKLLTASYKEAQYLYTLVTNILSLTKLESSDIKVKRTAYLIEELLEEFEQGLIRRHQNQKVTIETEDTMAFVHIDSKLILQVLFNLVDNALKHSGTTSEIKLCIHLQPSRVRFEMIDFGKGIPEEERHLIYKPYYSGDYFKDNKKDSLGLGLYLVQLILKQHDSQLEYQPNHPHGSIFYFYLDIDQIDMKG</sequence>
<gene>
    <name evidence="15" type="ORF">EQ812_05850</name>
</gene>
<comment type="caution">
    <text evidence="15">The sequence shown here is derived from an EMBL/GenBank/DDBJ whole genome shotgun (WGS) entry which is preliminary data.</text>
</comment>
<dbReference type="CDD" id="cd01987">
    <property type="entry name" value="USP_KdpD-like"/>
    <property type="match status" value="1"/>
</dbReference>
<evidence type="ECO:0000313" key="15">
    <source>
        <dbReference type="EMBL" id="TBW72495.1"/>
    </source>
</evidence>
<dbReference type="CDD" id="cd00075">
    <property type="entry name" value="HATPase"/>
    <property type="match status" value="1"/>
</dbReference>
<evidence type="ECO:0000256" key="8">
    <source>
        <dbReference type="ARBA" id="ARBA00022777"/>
    </source>
</evidence>
<feature type="transmembrane region" description="Helical" evidence="13">
    <location>
        <begin position="461"/>
        <end position="481"/>
    </location>
</feature>
<dbReference type="InterPro" id="IPR003594">
    <property type="entry name" value="HATPase_dom"/>
</dbReference>
<dbReference type="AlphaFoldDB" id="A0A4Q9WBY2"/>
<dbReference type="EMBL" id="SCHB01000003">
    <property type="protein sequence ID" value="TBW72495.1"/>
    <property type="molecule type" value="Genomic_DNA"/>
</dbReference>
<dbReference type="InterPro" id="IPR027417">
    <property type="entry name" value="P-loop_NTPase"/>
</dbReference>
<dbReference type="EC" id="2.7.13.3" evidence="3"/>
<evidence type="ECO:0000256" key="7">
    <source>
        <dbReference type="ARBA" id="ARBA00022741"/>
    </source>
</evidence>
<feature type="transmembrane region" description="Helical" evidence="13">
    <location>
        <begin position="433"/>
        <end position="449"/>
    </location>
</feature>
<dbReference type="SMART" id="SM00388">
    <property type="entry name" value="HisKA"/>
    <property type="match status" value="1"/>
</dbReference>
<keyword evidence="9" id="KW-0067">ATP-binding</keyword>
<dbReference type="GeneID" id="58090822"/>
<name>A0A4Q9WBY2_STALU</name>
<keyword evidence="12 13" id="KW-0472">Membrane</keyword>
<evidence type="ECO:0000256" key="3">
    <source>
        <dbReference type="ARBA" id="ARBA00012438"/>
    </source>
</evidence>
<feature type="transmembrane region" description="Helical" evidence="13">
    <location>
        <begin position="378"/>
        <end position="402"/>
    </location>
</feature>
<evidence type="ECO:0000256" key="10">
    <source>
        <dbReference type="ARBA" id="ARBA00022989"/>
    </source>
</evidence>
<dbReference type="Pfam" id="PF02518">
    <property type="entry name" value="HATPase_c"/>
    <property type="match status" value="1"/>
</dbReference>
<dbReference type="Gene3D" id="3.30.565.10">
    <property type="entry name" value="Histidine kinase-like ATPase, C-terminal domain"/>
    <property type="match status" value="1"/>
</dbReference>
<comment type="subcellular location">
    <subcellularLocation>
        <location evidence="2">Membrane</location>
        <topology evidence="2">Multi-pass membrane protein</topology>
    </subcellularLocation>
</comment>
<evidence type="ECO:0000256" key="11">
    <source>
        <dbReference type="ARBA" id="ARBA00023012"/>
    </source>
</evidence>
<dbReference type="PROSITE" id="PS50109">
    <property type="entry name" value="HIS_KIN"/>
    <property type="match status" value="1"/>
</dbReference>
<dbReference type="InterPro" id="IPR025201">
    <property type="entry name" value="KdpD_TM"/>
</dbReference>
<evidence type="ECO:0000256" key="9">
    <source>
        <dbReference type="ARBA" id="ARBA00022840"/>
    </source>
</evidence>